<dbReference type="SUPFAM" id="SSF51905">
    <property type="entry name" value="FAD/NAD(P)-binding domain"/>
    <property type="match status" value="1"/>
</dbReference>
<dbReference type="Pfam" id="PF13450">
    <property type="entry name" value="NAD_binding_8"/>
    <property type="match status" value="1"/>
</dbReference>
<dbReference type="Gene3D" id="3.50.50.60">
    <property type="entry name" value="FAD/NAD(P)-binding domain"/>
    <property type="match status" value="1"/>
</dbReference>
<accession>A0AAD9DHE4</accession>
<dbReference type="InterPro" id="IPR036188">
    <property type="entry name" value="FAD/NAD-bd_sf"/>
</dbReference>
<name>A0AAD9DHE4_9STRA</name>
<sequence length="496" mass="55021">MRMNLRSSITSASMAFATSINTQPNAPLPDKVDYLVVGAGATGLAFADTLLHHTAPSASVLMIDKNSSPGGQWVDSYDFVRLHQPSDMYGVETMKLEPSGEDSCASNNMDEAHRATREEILGYYDRVTKMLEEKYDFHFVGILHLKCGRSIMAKKVVDARYLQPDLPIHVPPKFKYDPNVVNVVPVNTLAVTADNQQAQTKHYVIIGAGKTGMDAIVYLIQHENVNPDNILWIVPNEAWITARENIGSFAEFLHECTELQKKNDLANNERGSIESEDFFQRGFLEWEKKGKIYRFDKDILPTKFKDATVVRNGRVESIDDTGTIHFVGGTTLSLPWSSSSAADTTFVHCSAGAFNYSKQTKKPPPIFSPHRISLQDVYGTPGFCFVGSIIGKLESLGTKFTDAEKNAMCVAPTPNPSSSPLGPSGGDIGVITPSHGYVQRLRNLNKWLQVAEIRNWLVGHRLFNLRNYSAVEIDTLVDETWDVLEEYGIVGSREGI</sequence>
<proteinExistence type="predicted"/>
<gene>
    <name evidence="1" type="ORF">QTG54_003587</name>
</gene>
<dbReference type="EMBL" id="JATAAI010000005">
    <property type="protein sequence ID" value="KAK1745663.1"/>
    <property type="molecule type" value="Genomic_DNA"/>
</dbReference>
<evidence type="ECO:0000313" key="1">
    <source>
        <dbReference type="EMBL" id="KAK1745663.1"/>
    </source>
</evidence>
<evidence type="ECO:0000313" key="2">
    <source>
        <dbReference type="Proteomes" id="UP001224775"/>
    </source>
</evidence>
<protein>
    <submittedName>
        <fullName evidence="1">Uncharacterized protein</fullName>
    </submittedName>
</protein>
<organism evidence="1 2">
    <name type="scientific">Skeletonema marinoi</name>
    <dbReference type="NCBI Taxonomy" id="267567"/>
    <lineage>
        <taxon>Eukaryota</taxon>
        <taxon>Sar</taxon>
        <taxon>Stramenopiles</taxon>
        <taxon>Ochrophyta</taxon>
        <taxon>Bacillariophyta</taxon>
        <taxon>Coscinodiscophyceae</taxon>
        <taxon>Thalassiosirophycidae</taxon>
        <taxon>Thalassiosirales</taxon>
        <taxon>Skeletonemataceae</taxon>
        <taxon>Skeletonema</taxon>
        <taxon>Skeletonema marinoi-dohrnii complex</taxon>
    </lineage>
</organism>
<reference evidence="1" key="1">
    <citation type="submission" date="2023-06" db="EMBL/GenBank/DDBJ databases">
        <title>Survivors Of The Sea: Transcriptome response of Skeletonema marinoi to long-term dormancy.</title>
        <authorList>
            <person name="Pinder M.I.M."/>
            <person name="Kourtchenko O."/>
            <person name="Robertson E.K."/>
            <person name="Larsson T."/>
            <person name="Maumus F."/>
            <person name="Osuna-Cruz C.M."/>
            <person name="Vancaester E."/>
            <person name="Stenow R."/>
            <person name="Vandepoele K."/>
            <person name="Ploug H."/>
            <person name="Bruchert V."/>
            <person name="Godhe A."/>
            <person name="Topel M."/>
        </authorList>
    </citation>
    <scope>NUCLEOTIDE SEQUENCE</scope>
    <source>
        <strain evidence="1">R05AC</strain>
    </source>
</reference>
<comment type="caution">
    <text evidence="1">The sequence shown here is derived from an EMBL/GenBank/DDBJ whole genome shotgun (WGS) entry which is preliminary data.</text>
</comment>
<dbReference type="Proteomes" id="UP001224775">
    <property type="component" value="Unassembled WGS sequence"/>
</dbReference>
<dbReference type="AlphaFoldDB" id="A0AAD9DHE4"/>
<keyword evidence="2" id="KW-1185">Reference proteome</keyword>